<organism evidence="2 3">
    <name type="scientific">candidate division WWE3 bacterium</name>
    <dbReference type="NCBI Taxonomy" id="2053526"/>
    <lineage>
        <taxon>Bacteria</taxon>
        <taxon>Katanobacteria</taxon>
    </lineage>
</organism>
<dbReference type="EMBL" id="JAGQNX010000135">
    <property type="protein sequence ID" value="MCA9308688.1"/>
    <property type="molecule type" value="Genomic_DNA"/>
</dbReference>
<name>A0A955J281_UNCKA</name>
<dbReference type="Gene3D" id="3.40.50.1010">
    <property type="entry name" value="5'-nuclease"/>
    <property type="match status" value="1"/>
</dbReference>
<evidence type="ECO:0000313" key="3">
    <source>
        <dbReference type="Proteomes" id="UP000740557"/>
    </source>
</evidence>
<feature type="domain" description="PIN" evidence="1">
    <location>
        <begin position="7"/>
        <end position="129"/>
    </location>
</feature>
<protein>
    <submittedName>
        <fullName evidence="2">Type II toxin-antitoxin system VapC family toxin</fullName>
    </submittedName>
</protein>
<dbReference type="Proteomes" id="UP000740557">
    <property type="component" value="Unassembled WGS sequence"/>
</dbReference>
<dbReference type="AlphaFoldDB" id="A0A955J281"/>
<dbReference type="InterPro" id="IPR029060">
    <property type="entry name" value="PIN-like_dom_sf"/>
</dbReference>
<reference evidence="2" key="1">
    <citation type="submission" date="2020-04" db="EMBL/GenBank/DDBJ databases">
        <authorList>
            <person name="Zhang T."/>
        </authorList>
    </citation>
    <scope>NUCLEOTIDE SEQUENCE</scope>
    <source>
        <strain evidence="2">HKST-UBA79</strain>
    </source>
</reference>
<evidence type="ECO:0000313" key="2">
    <source>
        <dbReference type="EMBL" id="MCA9308688.1"/>
    </source>
</evidence>
<comment type="caution">
    <text evidence="2">The sequence shown here is derived from an EMBL/GenBank/DDBJ whole genome shotgun (WGS) entry which is preliminary data.</text>
</comment>
<sequence length="146" mass="16384">MLTTSEILIDTSIIVHSLNKDSFRHSKAVTYLSRLAGQPKAVTHQNIMEAYRVLTHPKHPNPMTKQQALDALKYYVDNCRVISPTEDTFKSLNTVMASSSVVGNKIMNAYLVATIKANSITKIATFNKRDWEDFVGIEIIDLETQA</sequence>
<dbReference type="Pfam" id="PF01850">
    <property type="entry name" value="PIN"/>
    <property type="match status" value="1"/>
</dbReference>
<gene>
    <name evidence="2" type="ORF">KC980_04195</name>
</gene>
<dbReference type="CDD" id="cd09854">
    <property type="entry name" value="PIN_VapC-like"/>
    <property type="match status" value="1"/>
</dbReference>
<dbReference type="SUPFAM" id="SSF88723">
    <property type="entry name" value="PIN domain-like"/>
    <property type="match status" value="1"/>
</dbReference>
<evidence type="ECO:0000259" key="1">
    <source>
        <dbReference type="Pfam" id="PF01850"/>
    </source>
</evidence>
<proteinExistence type="predicted"/>
<dbReference type="InterPro" id="IPR002716">
    <property type="entry name" value="PIN_dom"/>
</dbReference>
<accession>A0A955J281</accession>
<reference evidence="2" key="2">
    <citation type="journal article" date="2021" name="Microbiome">
        <title>Successional dynamics and alternative stable states in a saline activated sludge microbial community over 9 years.</title>
        <authorList>
            <person name="Wang Y."/>
            <person name="Ye J."/>
            <person name="Ju F."/>
            <person name="Liu L."/>
            <person name="Boyd J.A."/>
            <person name="Deng Y."/>
            <person name="Parks D.H."/>
            <person name="Jiang X."/>
            <person name="Yin X."/>
            <person name="Woodcroft B.J."/>
            <person name="Tyson G.W."/>
            <person name="Hugenholtz P."/>
            <person name="Polz M.F."/>
            <person name="Zhang T."/>
        </authorList>
    </citation>
    <scope>NUCLEOTIDE SEQUENCE</scope>
    <source>
        <strain evidence="2">HKST-UBA79</strain>
    </source>
</reference>